<evidence type="ECO:0000259" key="6">
    <source>
        <dbReference type="PROSITE" id="PS51462"/>
    </source>
</evidence>
<dbReference type="InterPro" id="IPR015797">
    <property type="entry name" value="NUDIX_hydrolase-like_dom_sf"/>
</dbReference>
<dbReference type="InterPro" id="IPR020084">
    <property type="entry name" value="NUDIX_hydrolase_CS"/>
</dbReference>
<dbReference type="GeneID" id="301307034"/>
<evidence type="ECO:0000256" key="4">
    <source>
        <dbReference type="ARBA" id="ARBA00022842"/>
    </source>
</evidence>
<proteinExistence type="inferred from homology"/>
<dbReference type="GO" id="GO:0016787">
    <property type="term" value="F:hydrolase activity"/>
    <property type="evidence" value="ECO:0007669"/>
    <property type="project" value="UniProtKB-KW"/>
</dbReference>
<dbReference type="PATRIC" id="fig|47853.6.peg.4945"/>
<dbReference type="Pfam" id="PF00293">
    <property type="entry name" value="NUDIX"/>
    <property type="match status" value="1"/>
</dbReference>
<dbReference type="PROSITE" id="PS00893">
    <property type="entry name" value="NUDIX_BOX"/>
    <property type="match status" value="1"/>
</dbReference>
<dbReference type="SUPFAM" id="SSF55811">
    <property type="entry name" value="Nudix"/>
    <property type="match status" value="1"/>
</dbReference>
<name>A0A0D0WU04_9ACTN</name>
<sequence>MTNSSDDRPLYERDPVAWQAYLAEGNAKQARKRVGADVLIRNEQGHVLLVNPRYKPDWDLPGGMVEANETPHQAAERELCEELGVEVRAGRLLVVDWVAPHGPWDDSLMFVFDCGMVTGEQARSLRLADGELLEFRFISPDDARATLRPYVWQRLDHAVAAATDGGFRYLINGVAHGPR</sequence>
<dbReference type="Proteomes" id="UP000032254">
    <property type="component" value="Unassembled WGS sequence"/>
</dbReference>
<feature type="domain" description="Nudix hydrolase" evidence="6">
    <location>
        <begin position="31"/>
        <end position="160"/>
    </location>
</feature>
<comment type="similarity">
    <text evidence="2 5">Belongs to the Nudix hydrolase family.</text>
</comment>
<evidence type="ECO:0000256" key="1">
    <source>
        <dbReference type="ARBA" id="ARBA00001946"/>
    </source>
</evidence>
<evidence type="ECO:0000313" key="7">
    <source>
        <dbReference type="EMBL" id="KIR62074.1"/>
    </source>
</evidence>
<evidence type="ECO:0000256" key="2">
    <source>
        <dbReference type="ARBA" id="ARBA00005582"/>
    </source>
</evidence>
<keyword evidence="4" id="KW-0460">Magnesium</keyword>
<organism evidence="7 8">
    <name type="scientific">Micromonospora haikouensis</name>
    <dbReference type="NCBI Taxonomy" id="686309"/>
    <lineage>
        <taxon>Bacteria</taxon>
        <taxon>Bacillati</taxon>
        <taxon>Actinomycetota</taxon>
        <taxon>Actinomycetes</taxon>
        <taxon>Micromonosporales</taxon>
        <taxon>Micromonosporaceae</taxon>
        <taxon>Micromonospora</taxon>
    </lineage>
</organism>
<dbReference type="PANTHER" id="PTHR43046">
    <property type="entry name" value="GDP-MANNOSE MANNOSYL HYDROLASE"/>
    <property type="match status" value="1"/>
</dbReference>
<evidence type="ECO:0000256" key="5">
    <source>
        <dbReference type="RuleBase" id="RU003476"/>
    </source>
</evidence>
<keyword evidence="8" id="KW-1185">Reference proteome</keyword>
<dbReference type="CDD" id="cd18876">
    <property type="entry name" value="NUDIX_Hydrolase"/>
    <property type="match status" value="1"/>
</dbReference>
<dbReference type="EMBL" id="JXSX01000003">
    <property type="protein sequence ID" value="KIR62074.1"/>
    <property type="molecule type" value="Genomic_DNA"/>
</dbReference>
<gene>
    <name evidence="7" type="ORF">TK50_23600</name>
</gene>
<dbReference type="InterPro" id="IPR020476">
    <property type="entry name" value="Nudix_hydrolase"/>
</dbReference>
<reference evidence="7 8" key="1">
    <citation type="submission" date="2015-01" db="EMBL/GenBank/DDBJ databases">
        <title>Sequencing and annotation of Micromonospora carbonacea strain JXNU-1 genome.</title>
        <authorList>
            <person name="Long Z."/>
            <person name="Huang Y."/>
            <person name="Jiang Y."/>
        </authorList>
    </citation>
    <scope>NUCLEOTIDE SEQUENCE [LARGE SCALE GENOMIC DNA]</scope>
    <source>
        <strain evidence="7 8">JXNU-1</strain>
    </source>
</reference>
<dbReference type="RefSeq" id="WP_043969294.1">
    <property type="nucleotide sequence ID" value="NZ_JBIAOP010000004.1"/>
</dbReference>
<comment type="caution">
    <text evidence="7">The sequence shown here is derived from an EMBL/GenBank/DDBJ whole genome shotgun (WGS) entry which is preliminary data.</text>
</comment>
<dbReference type="InterPro" id="IPR000086">
    <property type="entry name" value="NUDIX_hydrolase_dom"/>
</dbReference>
<dbReference type="Gene3D" id="3.90.79.10">
    <property type="entry name" value="Nucleoside Triphosphate Pyrophosphohydrolase"/>
    <property type="match status" value="1"/>
</dbReference>
<accession>A0A0D0WU04</accession>
<evidence type="ECO:0000256" key="3">
    <source>
        <dbReference type="ARBA" id="ARBA00022801"/>
    </source>
</evidence>
<dbReference type="PRINTS" id="PR00502">
    <property type="entry name" value="NUDIXFAMILY"/>
</dbReference>
<protein>
    <submittedName>
        <fullName evidence="7">NUDIX hydrolase</fullName>
    </submittedName>
</protein>
<dbReference type="PANTHER" id="PTHR43046:SF12">
    <property type="entry name" value="GDP-MANNOSE MANNOSYL HYDROLASE"/>
    <property type="match status" value="1"/>
</dbReference>
<dbReference type="AlphaFoldDB" id="A0A0D0WU04"/>
<evidence type="ECO:0000313" key="8">
    <source>
        <dbReference type="Proteomes" id="UP000032254"/>
    </source>
</evidence>
<keyword evidence="3 5" id="KW-0378">Hydrolase</keyword>
<comment type="cofactor">
    <cofactor evidence="1">
        <name>Mg(2+)</name>
        <dbReference type="ChEBI" id="CHEBI:18420"/>
    </cofactor>
</comment>
<dbReference type="PROSITE" id="PS51462">
    <property type="entry name" value="NUDIX"/>
    <property type="match status" value="1"/>
</dbReference>